<proteinExistence type="inferred from homology"/>
<feature type="transmembrane region" description="Helical" evidence="7">
    <location>
        <begin position="131"/>
        <end position="152"/>
    </location>
</feature>
<comment type="similarity">
    <text evidence="7">Belongs to the binding-protein-dependent transport system permease family.</text>
</comment>
<name>E3IY24_PSEI1</name>
<dbReference type="PROSITE" id="PS50928">
    <property type="entry name" value="ABC_TM1"/>
    <property type="match status" value="1"/>
</dbReference>
<feature type="transmembrane region" description="Helical" evidence="7">
    <location>
        <begin position="240"/>
        <end position="263"/>
    </location>
</feature>
<dbReference type="CDD" id="cd06261">
    <property type="entry name" value="TM_PBP2"/>
    <property type="match status" value="1"/>
</dbReference>
<dbReference type="GO" id="GO:0042918">
    <property type="term" value="P:alkanesulfonate transmembrane transport"/>
    <property type="evidence" value="ECO:0007669"/>
    <property type="project" value="UniProtKB-ARBA"/>
</dbReference>
<evidence type="ECO:0000313" key="11">
    <source>
        <dbReference type="Proteomes" id="UP000002484"/>
    </source>
</evidence>
<sequence>MPSHPIAVNTAPAPASPAIEPEQLSPPRHPPATAPPATAPPAPAGGSRDLSRSAPAAGDRRGGSPVRGLRRALRLAVPVAVLVAWAVGSETGLIPARILDSPPTVVDALGHLISTHQLQDALSISLRRAGVGLALGLAVGLVFGLTTGLSRLGEELLDATMQMVRMIPFLAITPLVVVWFGIGETAKTVLIAFACTFPIYLNTYAAVRAIDPKLIEAARVFGVRGFALTRRIIIPNAMPGILVGLRYSMGVSILALIAAEQINADSGLGYLVGNAQDAFRNDIILALLLVYTVLGLLIDLFVRILERVLLPWRATVVSA</sequence>
<dbReference type="Gene3D" id="1.10.3720.10">
    <property type="entry name" value="MetI-like"/>
    <property type="match status" value="1"/>
</dbReference>
<gene>
    <name evidence="10" type="ordered locus">FraEuI1c_3470</name>
</gene>
<dbReference type="GO" id="GO:0005886">
    <property type="term" value="C:plasma membrane"/>
    <property type="evidence" value="ECO:0007669"/>
    <property type="project" value="UniProtKB-SubCell"/>
</dbReference>
<evidence type="ECO:0000259" key="9">
    <source>
        <dbReference type="PROSITE" id="PS50928"/>
    </source>
</evidence>
<keyword evidence="11" id="KW-1185">Reference proteome</keyword>
<dbReference type="InterPro" id="IPR035906">
    <property type="entry name" value="MetI-like_sf"/>
</dbReference>
<feature type="transmembrane region" description="Helical" evidence="7">
    <location>
        <begin position="188"/>
        <end position="207"/>
    </location>
</feature>
<keyword evidence="4 7" id="KW-0812">Transmembrane</keyword>
<evidence type="ECO:0000256" key="4">
    <source>
        <dbReference type="ARBA" id="ARBA00022692"/>
    </source>
</evidence>
<evidence type="ECO:0000256" key="8">
    <source>
        <dbReference type="SAM" id="MobiDB-lite"/>
    </source>
</evidence>
<dbReference type="Proteomes" id="UP000002484">
    <property type="component" value="Chromosome"/>
</dbReference>
<dbReference type="InParanoid" id="E3IY24"/>
<dbReference type="OrthoDB" id="3210312at2"/>
<dbReference type="SUPFAM" id="SSF161098">
    <property type="entry name" value="MetI-like"/>
    <property type="match status" value="1"/>
</dbReference>
<dbReference type="EMBL" id="CP002299">
    <property type="protein sequence ID" value="ADP81479.1"/>
    <property type="molecule type" value="Genomic_DNA"/>
</dbReference>
<feature type="compositionally biased region" description="Low complexity" evidence="8">
    <location>
        <begin position="11"/>
        <end position="22"/>
    </location>
</feature>
<dbReference type="PANTHER" id="PTHR30151">
    <property type="entry name" value="ALKANE SULFONATE ABC TRANSPORTER-RELATED, MEMBRANE SUBUNIT"/>
    <property type="match status" value="1"/>
</dbReference>
<evidence type="ECO:0000313" key="10">
    <source>
        <dbReference type="EMBL" id="ADP81479.1"/>
    </source>
</evidence>
<protein>
    <submittedName>
        <fullName evidence="10">Binding-protein-dependent transport systems inner membrane component</fullName>
    </submittedName>
</protein>
<evidence type="ECO:0000256" key="3">
    <source>
        <dbReference type="ARBA" id="ARBA00022475"/>
    </source>
</evidence>
<evidence type="ECO:0000256" key="5">
    <source>
        <dbReference type="ARBA" id="ARBA00022989"/>
    </source>
</evidence>
<organism evidence="10 11">
    <name type="scientific">Pseudofrankia inefficax (strain DSM 45817 / CECT 9037 / DDB 130130 / EuI1c)</name>
    <name type="common">Frankia inefficax</name>
    <dbReference type="NCBI Taxonomy" id="298654"/>
    <lineage>
        <taxon>Bacteria</taxon>
        <taxon>Bacillati</taxon>
        <taxon>Actinomycetota</taxon>
        <taxon>Actinomycetes</taxon>
        <taxon>Frankiales</taxon>
        <taxon>Frankiaceae</taxon>
        <taxon>Pseudofrankia</taxon>
    </lineage>
</organism>
<evidence type="ECO:0000256" key="7">
    <source>
        <dbReference type="RuleBase" id="RU363032"/>
    </source>
</evidence>
<feature type="region of interest" description="Disordered" evidence="8">
    <location>
        <begin position="1"/>
        <end position="65"/>
    </location>
</feature>
<keyword evidence="2 7" id="KW-0813">Transport</keyword>
<evidence type="ECO:0000256" key="1">
    <source>
        <dbReference type="ARBA" id="ARBA00004651"/>
    </source>
</evidence>
<evidence type="ECO:0000256" key="2">
    <source>
        <dbReference type="ARBA" id="ARBA00022448"/>
    </source>
</evidence>
<dbReference type="HOGENOM" id="CLU_046113_1_2_11"/>
<dbReference type="eggNOG" id="COG0600">
    <property type="taxonomic scope" value="Bacteria"/>
</dbReference>
<dbReference type="Pfam" id="PF00528">
    <property type="entry name" value="BPD_transp_1"/>
    <property type="match status" value="1"/>
</dbReference>
<accession>E3IY24</accession>
<feature type="transmembrane region" description="Helical" evidence="7">
    <location>
        <begin position="164"/>
        <end position="182"/>
    </location>
</feature>
<keyword evidence="6 7" id="KW-0472">Membrane</keyword>
<feature type="transmembrane region" description="Helical" evidence="7">
    <location>
        <begin position="283"/>
        <end position="305"/>
    </location>
</feature>
<feature type="domain" description="ABC transmembrane type-1" evidence="9">
    <location>
        <begin position="122"/>
        <end position="302"/>
    </location>
</feature>
<dbReference type="PANTHER" id="PTHR30151:SF38">
    <property type="entry name" value="ALIPHATIC SULFONATES TRANSPORT PERMEASE PROTEIN SSUC-RELATED"/>
    <property type="match status" value="1"/>
</dbReference>
<dbReference type="STRING" id="298654.FraEuI1c_3470"/>
<comment type="subcellular location">
    <subcellularLocation>
        <location evidence="1 7">Cell membrane</location>
        <topology evidence="1 7">Multi-pass membrane protein</topology>
    </subcellularLocation>
</comment>
<keyword evidence="3" id="KW-1003">Cell membrane</keyword>
<keyword evidence="5 7" id="KW-1133">Transmembrane helix</keyword>
<feature type="compositionally biased region" description="Pro residues" evidence="8">
    <location>
        <begin position="27"/>
        <end position="43"/>
    </location>
</feature>
<evidence type="ECO:0000256" key="6">
    <source>
        <dbReference type="ARBA" id="ARBA00023136"/>
    </source>
</evidence>
<dbReference type="FunFam" id="1.10.3720.10:FF:000003">
    <property type="entry name" value="Aliphatic sulfonate ABC transporter permease"/>
    <property type="match status" value="1"/>
</dbReference>
<dbReference type="InterPro" id="IPR000515">
    <property type="entry name" value="MetI-like"/>
</dbReference>
<dbReference type="RefSeq" id="WP_013424597.1">
    <property type="nucleotide sequence ID" value="NC_014666.1"/>
</dbReference>
<dbReference type="AlphaFoldDB" id="E3IY24"/>
<dbReference type="KEGG" id="fri:FraEuI1c_3470"/>
<reference evidence="10 11" key="1">
    <citation type="submission" date="2010-10" db="EMBL/GenBank/DDBJ databases">
        <title>Complete sequence of Frankia sp. EuI1c.</title>
        <authorList>
            <consortium name="US DOE Joint Genome Institute"/>
            <person name="Lucas S."/>
            <person name="Copeland A."/>
            <person name="Lapidus A."/>
            <person name="Cheng J.-F."/>
            <person name="Bruce D."/>
            <person name="Goodwin L."/>
            <person name="Pitluck S."/>
            <person name="Chertkov O."/>
            <person name="Detter J.C."/>
            <person name="Han C."/>
            <person name="Tapia R."/>
            <person name="Land M."/>
            <person name="Hauser L."/>
            <person name="Jeffries C."/>
            <person name="Kyrpides N."/>
            <person name="Ivanova N."/>
            <person name="Mikhailova N."/>
            <person name="Beauchemin N."/>
            <person name="Sen A."/>
            <person name="Sur S.A."/>
            <person name="Gtari M."/>
            <person name="Wall L."/>
            <person name="Tisa L."/>
            <person name="Woyke T."/>
        </authorList>
    </citation>
    <scope>NUCLEOTIDE SEQUENCE [LARGE SCALE GENOMIC DNA]</scope>
    <source>
        <strain evidence="11">DSM 45817 / CECT 9037 / EuI1c</strain>
    </source>
</reference>